<evidence type="ECO:0000313" key="1">
    <source>
        <dbReference type="EMBL" id="CAB3410487.1"/>
    </source>
</evidence>
<keyword evidence="2" id="KW-1185">Reference proteome</keyword>
<dbReference type="AlphaFoldDB" id="A0A8S1F3W4"/>
<protein>
    <submittedName>
        <fullName evidence="1">Uncharacterized protein</fullName>
    </submittedName>
</protein>
<gene>
    <name evidence="1" type="ORF">CBOVIS_LOCUS12008</name>
</gene>
<name>A0A8S1F3W4_9PELO</name>
<organism evidence="1 2">
    <name type="scientific">Caenorhabditis bovis</name>
    <dbReference type="NCBI Taxonomy" id="2654633"/>
    <lineage>
        <taxon>Eukaryota</taxon>
        <taxon>Metazoa</taxon>
        <taxon>Ecdysozoa</taxon>
        <taxon>Nematoda</taxon>
        <taxon>Chromadorea</taxon>
        <taxon>Rhabditida</taxon>
        <taxon>Rhabditina</taxon>
        <taxon>Rhabditomorpha</taxon>
        <taxon>Rhabditoidea</taxon>
        <taxon>Rhabditidae</taxon>
        <taxon>Peloderinae</taxon>
        <taxon>Caenorhabditis</taxon>
    </lineage>
</organism>
<reference evidence="1 2" key="1">
    <citation type="submission" date="2020-04" db="EMBL/GenBank/DDBJ databases">
        <authorList>
            <person name="Laetsch R D."/>
            <person name="Stevens L."/>
            <person name="Kumar S."/>
            <person name="Blaxter L. M."/>
        </authorList>
    </citation>
    <scope>NUCLEOTIDE SEQUENCE [LARGE SCALE GENOMIC DNA]</scope>
</reference>
<evidence type="ECO:0000313" key="2">
    <source>
        <dbReference type="Proteomes" id="UP000494206"/>
    </source>
</evidence>
<accession>A0A8S1F3W4</accession>
<dbReference type="EMBL" id="CADEPM010000010">
    <property type="protein sequence ID" value="CAB3410487.1"/>
    <property type="molecule type" value="Genomic_DNA"/>
</dbReference>
<dbReference type="Proteomes" id="UP000494206">
    <property type="component" value="Unassembled WGS sequence"/>
</dbReference>
<proteinExistence type="predicted"/>
<comment type="caution">
    <text evidence="1">The sequence shown here is derived from an EMBL/GenBank/DDBJ whole genome shotgun (WGS) entry which is preliminary data.</text>
</comment>
<sequence length="266" mass="30887">MDISDPVEEPNRKYVHPLCLAHSFISTAKIVSGMKCATHLQPVHGALLLRDDENGHSVAFPSCQECIRLAEINENDCKFNKDMTRTLKIAYPYNAELTNNIIQEIWNNGRNTLFSTHRITAAHTNEYNWESVRNVLDAQSAEFNRNAPEKELERYLEAGLSHELPAHFSYVGTTLFIISPCLCPTHFSLITTGIVLSVKTTNRKYVYPACYTCLSDENDTRFPEDILFAISRIWRDSTEEHLRFYFEQPQEYQRQYAEYTRNRMIY</sequence>